<evidence type="ECO:0000313" key="2">
    <source>
        <dbReference type="Proteomes" id="UP000184758"/>
    </source>
</evidence>
<dbReference type="RefSeq" id="WP_034545101.1">
    <property type="nucleotide sequence ID" value="NZ_FSRN01000002.1"/>
</dbReference>
<dbReference type="AlphaFoldDB" id="A0A1N6IIS9"/>
<dbReference type="OrthoDB" id="9956805at2"/>
<reference evidence="2" key="1">
    <citation type="submission" date="2016-11" db="EMBL/GenBank/DDBJ databases">
        <authorList>
            <person name="Varghese N."/>
            <person name="Submissions S."/>
        </authorList>
    </citation>
    <scope>NUCLEOTIDE SEQUENCE [LARGE SCALE GENOMIC DNA]</scope>
    <source>
        <strain evidence="2">313</strain>
    </source>
</reference>
<organism evidence="1 2">
    <name type="scientific">Carnobacterium alterfunditum</name>
    <dbReference type="NCBI Taxonomy" id="28230"/>
    <lineage>
        <taxon>Bacteria</taxon>
        <taxon>Bacillati</taxon>
        <taxon>Bacillota</taxon>
        <taxon>Bacilli</taxon>
        <taxon>Lactobacillales</taxon>
        <taxon>Carnobacteriaceae</taxon>
        <taxon>Carnobacterium</taxon>
    </lineage>
</organism>
<dbReference type="Proteomes" id="UP000184758">
    <property type="component" value="Unassembled WGS sequence"/>
</dbReference>
<dbReference type="STRING" id="28230.SAMN05878443_2363"/>
<name>A0A1N6IIS9_9LACT</name>
<protein>
    <submittedName>
        <fullName evidence="1">Uncharacterized protein</fullName>
    </submittedName>
</protein>
<proteinExistence type="predicted"/>
<accession>A0A1N6IIS9</accession>
<evidence type="ECO:0000313" key="1">
    <source>
        <dbReference type="EMBL" id="SIO31927.1"/>
    </source>
</evidence>
<sequence length="118" mass="13559">MSYAIKIEIKNNLVISRTFEWNDLRDIIIIEKYLDVDSADVRSLTDSIDAWVDDKGLLKKGNLLISLIVNGENLIFSKEILLLGLDYETGKTRGLNKEELKWIKHNLFILDDPIGIIK</sequence>
<dbReference type="EMBL" id="FSRN01000002">
    <property type="protein sequence ID" value="SIO31927.1"/>
    <property type="molecule type" value="Genomic_DNA"/>
</dbReference>
<dbReference type="eggNOG" id="ENOG50349P5">
    <property type="taxonomic scope" value="Bacteria"/>
</dbReference>
<keyword evidence="2" id="KW-1185">Reference proteome</keyword>
<gene>
    <name evidence="1" type="ORF">SAMN05878443_2363</name>
</gene>